<name>A0A0C2JQ73_THEKT</name>
<keyword evidence="3" id="KW-1185">Reference proteome</keyword>
<comment type="caution">
    <text evidence="2">The sequence shown here is derived from an EMBL/GenBank/DDBJ whole genome shotgun (WGS) entry which is preliminary data.</text>
</comment>
<evidence type="ECO:0000313" key="2">
    <source>
        <dbReference type="EMBL" id="KII71523.1"/>
    </source>
</evidence>
<dbReference type="EMBL" id="JWZT01001732">
    <property type="protein sequence ID" value="KII71523.1"/>
    <property type="molecule type" value="Genomic_DNA"/>
</dbReference>
<gene>
    <name evidence="2" type="ORF">RF11_00209</name>
</gene>
<protein>
    <submittedName>
        <fullName evidence="2">Uncharacterized protein</fullName>
    </submittedName>
</protein>
<feature type="transmembrane region" description="Helical" evidence="1">
    <location>
        <begin position="169"/>
        <end position="189"/>
    </location>
</feature>
<dbReference type="Proteomes" id="UP000031668">
    <property type="component" value="Unassembled WGS sequence"/>
</dbReference>
<accession>A0A0C2JQ73</accession>
<organism evidence="2 3">
    <name type="scientific">Thelohanellus kitauei</name>
    <name type="common">Myxosporean</name>
    <dbReference type="NCBI Taxonomy" id="669202"/>
    <lineage>
        <taxon>Eukaryota</taxon>
        <taxon>Metazoa</taxon>
        <taxon>Cnidaria</taxon>
        <taxon>Myxozoa</taxon>
        <taxon>Myxosporea</taxon>
        <taxon>Bivalvulida</taxon>
        <taxon>Platysporina</taxon>
        <taxon>Myxobolidae</taxon>
        <taxon>Thelohanellus</taxon>
    </lineage>
</organism>
<dbReference type="AlphaFoldDB" id="A0A0C2JQ73"/>
<reference evidence="2 3" key="1">
    <citation type="journal article" date="2014" name="Genome Biol. Evol.">
        <title>The genome of the myxosporean Thelohanellus kitauei shows adaptations to nutrient acquisition within its fish host.</title>
        <authorList>
            <person name="Yang Y."/>
            <person name="Xiong J."/>
            <person name="Zhou Z."/>
            <person name="Huo F."/>
            <person name="Miao W."/>
            <person name="Ran C."/>
            <person name="Liu Y."/>
            <person name="Zhang J."/>
            <person name="Feng J."/>
            <person name="Wang M."/>
            <person name="Wang M."/>
            <person name="Wang L."/>
            <person name="Yao B."/>
        </authorList>
    </citation>
    <scope>NUCLEOTIDE SEQUENCE [LARGE SCALE GENOMIC DNA]</scope>
    <source>
        <strain evidence="2">Wuqing</strain>
    </source>
</reference>
<evidence type="ECO:0000313" key="3">
    <source>
        <dbReference type="Proteomes" id="UP000031668"/>
    </source>
</evidence>
<sequence>MISAGIIFKEDNIDQFNFTIDGSKLFIKFNGLGTGEKSDIECNCRDKADEIEIKACQISFSNETSFLGNYSIRHIYKLNKTKKYELLKYLIDMAPKDFHIESFQFYISHLSIEFSHSAEICKKPDSRNPNTTTIKIPYDKEDIIYPCGSINTTQSVNLYIQKFMSEQTGFLVIAVIFSLFLVMAIYITIDALKSRPKKQTKPKIIISGPQELPYT</sequence>
<proteinExistence type="predicted"/>
<keyword evidence="1" id="KW-0472">Membrane</keyword>
<keyword evidence="1" id="KW-0812">Transmembrane</keyword>
<evidence type="ECO:0000256" key="1">
    <source>
        <dbReference type="SAM" id="Phobius"/>
    </source>
</evidence>
<keyword evidence="1" id="KW-1133">Transmembrane helix</keyword>